<evidence type="ECO:0000256" key="2">
    <source>
        <dbReference type="SAM" id="Phobius"/>
    </source>
</evidence>
<dbReference type="EMBL" id="JGZR01000016">
    <property type="protein sequence ID" value="KFI98911.1"/>
    <property type="molecule type" value="Genomic_DNA"/>
</dbReference>
<dbReference type="PROSITE" id="PS51257">
    <property type="entry name" value="PROKAR_LIPOPROTEIN"/>
    <property type="match status" value="1"/>
</dbReference>
<keyword evidence="5" id="KW-1185">Reference proteome</keyword>
<feature type="region of interest" description="Disordered" evidence="1">
    <location>
        <begin position="128"/>
        <end position="154"/>
    </location>
</feature>
<keyword evidence="2" id="KW-0812">Transmembrane</keyword>
<dbReference type="AlphaFoldDB" id="A0A087DTR1"/>
<reference evidence="4 5" key="1">
    <citation type="submission" date="2014-03" db="EMBL/GenBank/DDBJ databases">
        <title>Genomics of Bifidobacteria.</title>
        <authorList>
            <person name="Ventura M."/>
            <person name="Milani C."/>
            <person name="Lugli G.A."/>
        </authorList>
    </citation>
    <scope>NUCLEOTIDE SEQUENCE [LARGE SCALE GENOMIC DNA]</scope>
    <source>
        <strain evidence="4 5">LMG 11597</strain>
    </source>
</reference>
<dbReference type="Proteomes" id="UP000029055">
    <property type="component" value="Unassembled WGS sequence"/>
</dbReference>
<name>A0A087DTR1_9BIFI</name>
<feature type="transmembrane region" description="Helical" evidence="2">
    <location>
        <begin position="169"/>
        <end position="189"/>
    </location>
</feature>
<feature type="compositionally biased region" description="Basic and acidic residues" evidence="1">
    <location>
        <begin position="139"/>
        <end position="148"/>
    </location>
</feature>
<evidence type="ECO:0000256" key="1">
    <source>
        <dbReference type="SAM" id="MobiDB-lite"/>
    </source>
</evidence>
<keyword evidence="2" id="KW-1133">Transmembrane helix</keyword>
<keyword evidence="2" id="KW-0472">Membrane</keyword>
<dbReference type="RefSeq" id="WP_024463861.1">
    <property type="nucleotide sequence ID" value="NZ_CP062939.1"/>
</dbReference>
<gene>
    <name evidence="4" type="ORF">BISU_2112</name>
</gene>
<keyword evidence="3" id="KW-0732">Signal</keyword>
<comment type="caution">
    <text evidence="4">The sequence shown here is derived from an EMBL/GenBank/DDBJ whole genome shotgun (WGS) entry which is preliminary data.</text>
</comment>
<proteinExistence type="predicted"/>
<evidence type="ECO:0000313" key="4">
    <source>
        <dbReference type="EMBL" id="KFI98911.1"/>
    </source>
</evidence>
<evidence type="ECO:0000313" key="5">
    <source>
        <dbReference type="Proteomes" id="UP000029055"/>
    </source>
</evidence>
<sequence length="203" mass="20892">MQLGLKRTIFGVACIIAACTILLGYAVFPAHADDYTDQLVAPAQTARVWVDVESSDSVSDGVDGTLGSTNLDFKDSPVGVTAVVSSDPGSKDLALKAKKDVDVLVAVTFVDKNDVVLAQTSGKAHLTKSAQNVTVPPVKKNDNEKNDNASDNNSGASTNAVLGLTGVNIAAIAGLLVVAAICGTGIVVLRSRHATHAIPRQGE</sequence>
<feature type="signal peptide" evidence="3">
    <location>
        <begin position="1"/>
        <end position="32"/>
    </location>
</feature>
<evidence type="ECO:0000256" key="3">
    <source>
        <dbReference type="SAM" id="SignalP"/>
    </source>
</evidence>
<dbReference type="eggNOG" id="ENOG50324DB">
    <property type="taxonomic scope" value="Bacteria"/>
</dbReference>
<accession>A0A087DTR1</accession>
<organism evidence="4 5">
    <name type="scientific">Bifidobacterium subtile</name>
    <dbReference type="NCBI Taxonomy" id="77635"/>
    <lineage>
        <taxon>Bacteria</taxon>
        <taxon>Bacillati</taxon>
        <taxon>Actinomycetota</taxon>
        <taxon>Actinomycetes</taxon>
        <taxon>Bifidobacteriales</taxon>
        <taxon>Bifidobacteriaceae</taxon>
        <taxon>Bifidobacterium</taxon>
    </lineage>
</organism>
<protein>
    <submittedName>
        <fullName evidence="4">Uncharacterized protein</fullName>
    </submittedName>
</protein>
<dbReference type="OrthoDB" id="10020263at2"/>
<feature type="chain" id="PRO_5001820417" evidence="3">
    <location>
        <begin position="33"/>
        <end position="203"/>
    </location>
</feature>
<dbReference type="STRING" id="77635.BISU_2112"/>